<reference evidence="3 4" key="1">
    <citation type="submission" date="2015-03" db="EMBL/GenBank/DDBJ databases">
        <authorList>
            <person name="Hassan Y.I."/>
            <person name="Lepp D."/>
            <person name="Li X.-Z."/>
            <person name="Zhou T."/>
        </authorList>
    </citation>
    <scope>NUCLEOTIDE SEQUENCE [LARGE SCALE GENOMIC DNA]</scope>
    <source>
        <strain evidence="3 4">BD-c194</strain>
    </source>
</reference>
<dbReference type="EMBL" id="JZEX01000124">
    <property type="protein sequence ID" value="KKB11004.1"/>
    <property type="molecule type" value="Genomic_DNA"/>
</dbReference>
<dbReference type="AlphaFoldDB" id="A0A0F5FQ34"/>
<dbReference type="PATRIC" id="fig|443610.3.peg.1175"/>
<dbReference type="PROSITE" id="PS51084">
    <property type="entry name" value="HIT_2"/>
    <property type="match status" value="1"/>
</dbReference>
<dbReference type="Gene3D" id="3.30.428.10">
    <property type="entry name" value="HIT-like"/>
    <property type="match status" value="1"/>
</dbReference>
<comment type="caution">
    <text evidence="3">The sequence shown here is derived from an EMBL/GenBank/DDBJ whole genome shotgun (WGS) entry which is preliminary data.</text>
</comment>
<dbReference type="OrthoDB" id="9799145at2"/>
<dbReference type="InterPro" id="IPR011146">
    <property type="entry name" value="HIT-like"/>
</dbReference>
<name>A0A0F5FQ34_9HYPH</name>
<protein>
    <recommendedName>
        <fullName evidence="2">HIT domain-containing protein</fullName>
    </recommendedName>
</protein>
<sequence length="156" mass="17200">MSAPADTVVGQRVALAREGRNPWLVARVSSGWVVMSDKQVVPGQLILLADPVVTTLNDLGPRERISFLTDMVLIGDALLAVTGCLRVNYDILGNTDPALHAHIVPRYVSETEERRVMPIWLYDWSTAELFSEDIHGELRRALGVEIARLTLAQAAE</sequence>
<evidence type="ECO:0000313" key="4">
    <source>
        <dbReference type="Proteomes" id="UP000033632"/>
    </source>
</evidence>
<dbReference type="RefSeq" id="WP_046109363.1">
    <property type="nucleotide sequence ID" value="NZ_JZEX01000124.1"/>
</dbReference>
<comment type="caution">
    <text evidence="1">Lacks conserved residue(s) required for the propagation of feature annotation.</text>
</comment>
<accession>A0A0F5FQ34</accession>
<evidence type="ECO:0000313" key="3">
    <source>
        <dbReference type="EMBL" id="KKB11004.1"/>
    </source>
</evidence>
<organism evidence="3 4">
    <name type="scientific">Devosia geojensis</name>
    <dbReference type="NCBI Taxonomy" id="443610"/>
    <lineage>
        <taxon>Bacteria</taxon>
        <taxon>Pseudomonadati</taxon>
        <taxon>Pseudomonadota</taxon>
        <taxon>Alphaproteobacteria</taxon>
        <taxon>Hyphomicrobiales</taxon>
        <taxon>Devosiaceae</taxon>
        <taxon>Devosia</taxon>
    </lineage>
</organism>
<dbReference type="Proteomes" id="UP000033632">
    <property type="component" value="Unassembled WGS sequence"/>
</dbReference>
<feature type="domain" description="HIT" evidence="2">
    <location>
        <begin position="11"/>
        <end position="113"/>
    </location>
</feature>
<dbReference type="SUPFAM" id="SSF54197">
    <property type="entry name" value="HIT-like"/>
    <property type="match status" value="1"/>
</dbReference>
<proteinExistence type="predicted"/>
<evidence type="ECO:0000259" key="2">
    <source>
        <dbReference type="PROSITE" id="PS51084"/>
    </source>
</evidence>
<evidence type="ECO:0000256" key="1">
    <source>
        <dbReference type="PROSITE-ProRule" id="PRU00464"/>
    </source>
</evidence>
<dbReference type="InterPro" id="IPR036265">
    <property type="entry name" value="HIT-like_sf"/>
</dbReference>
<keyword evidence="4" id="KW-1185">Reference proteome</keyword>
<dbReference type="STRING" id="443610.VE25_14530"/>
<dbReference type="GO" id="GO:0003824">
    <property type="term" value="F:catalytic activity"/>
    <property type="evidence" value="ECO:0007669"/>
    <property type="project" value="InterPro"/>
</dbReference>
<gene>
    <name evidence="3" type="ORF">VE25_14530</name>
</gene>